<dbReference type="SUPFAM" id="SSF56042">
    <property type="entry name" value="PurM C-terminal domain-like"/>
    <property type="match status" value="1"/>
</dbReference>
<dbReference type="GO" id="GO:0051604">
    <property type="term" value="P:protein maturation"/>
    <property type="evidence" value="ECO:0007669"/>
    <property type="project" value="TreeGrafter"/>
</dbReference>
<gene>
    <name evidence="4" type="ORF">H9761_08975</name>
</gene>
<proteinExistence type="inferred from homology"/>
<dbReference type="AlphaFoldDB" id="A0A9D2NES4"/>
<evidence type="ECO:0000259" key="2">
    <source>
        <dbReference type="Pfam" id="PF00586"/>
    </source>
</evidence>
<dbReference type="Proteomes" id="UP000823891">
    <property type="component" value="Unassembled WGS sequence"/>
</dbReference>
<dbReference type="PANTHER" id="PTHR30303:SF4">
    <property type="entry name" value="HYDROGENASE EXPRESSION_FORMATION PROTEIN HYPE"/>
    <property type="match status" value="1"/>
</dbReference>
<dbReference type="EMBL" id="DWWS01000031">
    <property type="protein sequence ID" value="HJC23823.1"/>
    <property type="molecule type" value="Genomic_DNA"/>
</dbReference>
<dbReference type="SUPFAM" id="SSF55326">
    <property type="entry name" value="PurM N-terminal domain-like"/>
    <property type="match status" value="1"/>
</dbReference>
<evidence type="ECO:0000313" key="4">
    <source>
        <dbReference type="EMBL" id="HJC23823.1"/>
    </source>
</evidence>
<comment type="caution">
    <text evidence="4">The sequence shown here is derived from an EMBL/GenBank/DDBJ whole genome shotgun (WGS) entry which is preliminary data.</text>
</comment>
<evidence type="ECO:0000259" key="3">
    <source>
        <dbReference type="Pfam" id="PF02769"/>
    </source>
</evidence>
<dbReference type="InterPro" id="IPR036921">
    <property type="entry name" value="PurM-like_N_sf"/>
</dbReference>
<feature type="domain" description="PurM-like N-terminal" evidence="2">
    <location>
        <begin position="33"/>
        <end position="138"/>
    </location>
</feature>
<dbReference type="Pfam" id="PF00586">
    <property type="entry name" value="AIRS"/>
    <property type="match status" value="1"/>
</dbReference>
<reference evidence="4" key="2">
    <citation type="submission" date="2021-04" db="EMBL/GenBank/DDBJ databases">
        <authorList>
            <person name="Gilroy R."/>
        </authorList>
    </citation>
    <scope>NUCLEOTIDE SEQUENCE</scope>
    <source>
        <strain evidence="4">USAMLcec2-132</strain>
    </source>
</reference>
<dbReference type="PANTHER" id="PTHR30303">
    <property type="entry name" value="HYDROGENASE ISOENZYMES FORMATION PROTEIN HYPE"/>
    <property type="match status" value="1"/>
</dbReference>
<accession>A0A9D2NES4</accession>
<dbReference type="InterPro" id="IPR036676">
    <property type="entry name" value="PurM-like_C_sf"/>
</dbReference>
<dbReference type="Gene3D" id="3.30.1330.10">
    <property type="entry name" value="PurM-like, N-terminal domain"/>
    <property type="match status" value="1"/>
</dbReference>
<dbReference type="InterPro" id="IPR016188">
    <property type="entry name" value="PurM-like_N"/>
</dbReference>
<evidence type="ECO:0000256" key="1">
    <source>
        <dbReference type="ARBA" id="ARBA00006243"/>
    </source>
</evidence>
<dbReference type="InterPro" id="IPR010918">
    <property type="entry name" value="PurM-like_C_dom"/>
</dbReference>
<name>A0A9D2NES4_9FIRM</name>
<reference evidence="4" key="1">
    <citation type="journal article" date="2021" name="PeerJ">
        <title>Extensive microbial diversity within the chicken gut microbiome revealed by metagenomics and culture.</title>
        <authorList>
            <person name="Gilroy R."/>
            <person name="Ravi A."/>
            <person name="Getino M."/>
            <person name="Pursley I."/>
            <person name="Horton D.L."/>
            <person name="Alikhan N.F."/>
            <person name="Baker D."/>
            <person name="Gharbi K."/>
            <person name="Hall N."/>
            <person name="Watson M."/>
            <person name="Adriaenssens E.M."/>
            <person name="Foster-Nyarko E."/>
            <person name="Jarju S."/>
            <person name="Secka A."/>
            <person name="Antonio M."/>
            <person name="Oren A."/>
            <person name="Chaudhuri R.R."/>
            <person name="La Ragione R."/>
            <person name="Hildebrand F."/>
            <person name="Pallen M.J."/>
        </authorList>
    </citation>
    <scope>NUCLEOTIDE SEQUENCE</scope>
    <source>
        <strain evidence="4">USAMLcec2-132</strain>
    </source>
</reference>
<comment type="similarity">
    <text evidence="1">Belongs to the HypE family.</text>
</comment>
<organism evidence="4 5">
    <name type="scientific">Candidatus Eisenbergiella merdavium</name>
    <dbReference type="NCBI Taxonomy" id="2838551"/>
    <lineage>
        <taxon>Bacteria</taxon>
        <taxon>Bacillati</taxon>
        <taxon>Bacillota</taxon>
        <taxon>Clostridia</taxon>
        <taxon>Lachnospirales</taxon>
        <taxon>Lachnospiraceae</taxon>
        <taxon>Eisenbergiella</taxon>
    </lineage>
</organism>
<dbReference type="InterPro" id="IPR011854">
    <property type="entry name" value="HypE"/>
</dbReference>
<sequence>MEVGKIQESVLKRSVLRQLKTKRKEILQGAGLGEDCAVLAFPPGEELLISSCAVKTGHDAALYAVHAAANNIAACGGRPAAVWLTVLLPPSAEEEELKALMLQAEQTCAGLNLQIAGGHTEVTPAVNRITLSAAAAGSAPAGQSVRTSGLHPGAELVVTKWVGLEGTAVAAKEKERELLSHFPAYLVETARDFDRYLSVLPEAAAALEAAAASEDAAVMPCGVCAMTDLSTGGIFSALWEMGESAGVGLEIDLKKIPIRQETVEICNYLDLNPYELSSGGSLLIAADDGYALADSLERAGIPAAVVGKAVPGNDRIVRNGEEKRFLGPVRTDQIHKLF</sequence>
<dbReference type="Gene3D" id="3.90.650.10">
    <property type="entry name" value="PurM-like C-terminal domain"/>
    <property type="match status" value="1"/>
</dbReference>
<feature type="domain" description="PurM-like C-terminal" evidence="3">
    <location>
        <begin position="152"/>
        <end position="314"/>
    </location>
</feature>
<protein>
    <submittedName>
        <fullName evidence="4">Hydrogenase maturation factor</fullName>
    </submittedName>
</protein>
<evidence type="ECO:0000313" key="5">
    <source>
        <dbReference type="Proteomes" id="UP000823891"/>
    </source>
</evidence>
<dbReference type="Pfam" id="PF02769">
    <property type="entry name" value="AIRS_C"/>
    <property type="match status" value="1"/>
</dbReference>